<evidence type="ECO:0000313" key="3">
    <source>
        <dbReference type="EMBL" id="QDU33313.1"/>
    </source>
</evidence>
<dbReference type="Pfam" id="PF00535">
    <property type="entry name" value="Glycos_transf_2"/>
    <property type="match status" value="1"/>
</dbReference>
<dbReference type="Proteomes" id="UP000317369">
    <property type="component" value="Chromosome"/>
</dbReference>
<sequence>MAMPKFSVAICSMNAADTIRQACESASFADEIIIVDSGSTDATPEIAKQYASKFVHQPWLGFTEQKKCSASLCSNDWVLILDSDEEISPKLAQQIQSLTDEQLEKLDVLNMPRRNYVMGRYVRAWDPDMQSRLIHRDRAVWPDETLHDARLPSHPSRVKNLTGHLEHKKASAADFADYFSGSRMDARLMKVAKQMYERGKRAKFTDFLFRPSLAFIKFFILKRGFLDGTFGFIIAQKAASSVQLKYAALWAYQQQQRNQ</sequence>
<dbReference type="EC" id="2.4.-.-" evidence="3"/>
<reference evidence="3 4" key="1">
    <citation type="submission" date="2019-02" db="EMBL/GenBank/DDBJ databases">
        <title>Deep-cultivation of Planctomycetes and their phenomic and genomic characterization uncovers novel biology.</title>
        <authorList>
            <person name="Wiegand S."/>
            <person name="Jogler M."/>
            <person name="Boedeker C."/>
            <person name="Pinto D."/>
            <person name="Vollmers J."/>
            <person name="Rivas-Marin E."/>
            <person name="Kohn T."/>
            <person name="Peeters S.H."/>
            <person name="Heuer A."/>
            <person name="Rast P."/>
            <person name="Oberbeckmann S."/>
            <person name="Bunk B."/>
            <person name="Jeske O."/>
            <person name="Meyerdierks A."/>
            <person name="Storesund J.E."/>
            <person name="Kallscheuer N."/>
            <person name="Luecker S."/>
            <person name="Lage O.M."/>
            <person name="Pohl T."/>
            <person name="Merkel B.J."/>
            <person name="Hornburger P."/>
            <person name="Mueller R.-W."/>
            <person name="Bruemmer F."/>
            <person name="Labrenz M."/>
            <person name="Spormann A.M."/>
            <person name="Op den Camp H."/>
            <person name="Overmann J."/>
            <person name="Amann R."/>
            <person name="Jetten M.S.M."/>
            <person name="Mascher T."/>
            <person name="Medema M.H."/>
            <person name="Devos D.P."/>
            <person name="Kaster A.-K."/>
            <person name="Ovreas L."/>
            <person name="Rohde M."/>
            <person name="Galperin M.Y."/>
            <person name="Jogler C."/>
        </authorList>
    </citation>
    <scope>NUCLEOTIDE SEQUENCE [LARGE SCALE GENOMIC DNA]</scope>
    <source>
        <strain evidence="3 4">KS4</strain>
    </source>
</reference>
<organism evidence="3 4">
    <name type="scientific">Poriferisphaera corsica</name>
    <dbReference type="NCBI Taxonomy" id="2528020"/>
    <lineage>
        <taxon>Bacteria</taxon>
        <taxon>Pseudomonadati</taxon>
        <taxon>Planctomycetota</taxon>
        <taxon>Phycisphaerae</taxon>
        <taxon>Phycisphaerales</taxon>
        <taxon>Phycisphaeraceae</taxon>
        <taxon>Poriferisphaera</taxon>
    </lineage>
</organism>
<dbReference type="KEGG" id="pcor:KS4_13590"/>
<comment type="similarity">
    <text evidence="1">Belongs to the glycosyltransferase 2 family. WaaE/KdtX subfamily.</text>
</comment>
<dbReference type="OrthoDB" id="9815923at2"/>
<gene>
    <name evidence="3" type="primary">epsH</name>
    <name evidence="3" type="ORF">KS4_13590</name>
</gene>
<dbReference type="GO" id="GO:0016757">
    <property type="term" value="F:glycosyltransferase activity"/>
    <property type="evidence" value="ECO:0007669"/>
    <property type="project" value="UniProtKB-KW"/>
</dbReference>
<evidence type="ECO:0000259" key="2">
    <source>
        <dbReference type="Pfam" id="PF00535"/>
    </source>
</evidence>
<dbReference type="PANTHER" id="PTHR43630:SF2">
    <property type="entry name" value="GLYCOSYLTRANSFERASE"/>
    <property type="match status" value="1"/>
</dbReference>
<dbReference type="EMBL" id="CP036425">
    <property type="protein sequence ID" value="QDU33313.1"/>
    <property type="molecule type" value="Genomic_DNA"/>
</dbReference>
<name>A0A517YSV0_9BACT</name>
<evidence type="ECO:0000256" key="1">
    <source>
        <dbReference type="ARBA" id="ARBA00038494"/>
    </source>
</evidence>
<dbReference type="InterPro" id="IPR029044">
    <property type="entry name" value="Nucleotide-diphossugar_trans"/>
</dbReference>
<feature type="domain" description="Glycosyltransferase 2-like" evidence="2">
    <location>
        <begin position="7"/>
        <end position="145"/>
    </location>
</feature>
<dbReference type="AlphaFoldDB" id="A0A517YSV0"/>
<keyword evidence="4" id="KW-1185">Reference proteome</keyword>
<dbReference type="CDD" id="cd02511">
    <property type="entry name" value="Beta4Glucosyltransferase"/>
    <property type="match status" value="1"/>
</dbReference>
<dbReference type="Gene3D" id="3.90.550.10">
    <property type="entry name" value="Spore Coat Polysaccharide Biosynthesis Protein SpsA, Chain A"/>
    <property type="match status" value="1"/>
</dbReference>
<keyword evidence="3" id="KW-0808">Transferase</keyword>
<keyword evidence="3" id="KW-0328">Glycosyltransferase</keyword>
<dbReference type="PANTHER" id="PTHR43630">
    <property type="entry name" value="POLY-BETA-1,6-N-ACETYL-D-GLUCOSAMINE SYNTHASE"/>
    <property type="match status" value="1"/>
</dbReference>
<evidence type="ECO:0000313" key="4">
    <source>
        <dbReference type="Proteomes" id="UP000317369"/>
    </source>
</evidence>
<proteinExistence type="inferred from homology"/>
<dbReference type="InterPro" id="IPR001173">
    <property type="entry name" value="Glyco_trans_2-like"/>
</dbReference>
<dbReference type="SUPFAM" id="SSF53448">
    <property type="entry name" value="Nucleotide-diphospho-sugar transferases"/>
    <property type="match status" value="1"/>
</dbReference>
<accession>A0A517YSV0</accession>
<protein>
    <submittedName>
        <fullName evidence="3">Glycosyltransferase EpsH</fullName>
        <ecNumber evidence="3">2.4.-.-</ecNumber>
    </submittedName>
</protein>